<comment type="caution">
    <text evidence="2">The sequence shown here is derived from an EMBL/GenBank/DDBJ whole genome shotgun (WGS) entry which is preliminary data.</text>
</comment>
<reference evidence="2" key="1">
    <citation type="submission" date="2022-03" db="EMBL/GenBank/DDBJ databases">
        <title>Fererhizobium litorale gen. nov., sp. nov., isolated from sandy sediments of the Sea of Japan seashore.</title>
        <authorList>
            <person name="Romanenko L."/>
            <person name="Kurilenko V."/>
            <person name="Otstavnykh N."/>
            <person name="Svetashev V."/>
            <person name="Tekutyeva L."/>
            <person name="Isaeva M."/>
            <person name="Mikhailov V."/>
        </authorList>
    </citation>
    <scope>NUCLEOTIDE SEQUENCE</scope>
    <source>
        <strain evidence="2">KMM 9576</strain>
    </source>
</reference>
<dbReference type="PANTHER" id="PTHR43143">
    <property type="entry name" value="METALLOPHOSPHOESTERASE, CALCINEURIN SUPERFAMILY"/>
    <property type="match status" value="1"/>
</dbReference>
<sequence>MKIIQITDTHFSPEKPHFNGNWAPLLDWIEAQKADLIVHTGDLTVDGADKDHDISFCMDLMRQVSTPMLIVPGNHDVGHLPGSDQPVNAERLQRWRALAGDDRWVADTKGWRLVGLNSLLLGHEDEEEETQFEWLRTAFEERNGRRLALFAHKPLFVDDPLEGDTGYWSIRPKQRQRLFDLIAAHDVPLFASGHLHWAWQGRFDNTALVWGPSAAFVIDKMEREMPGERLVGAVVHTLGNDVGSEIVAVPGMTAHVLDEVVHEVYPKAVKKEAAE</sequence>
<dbReference type="SUPFAM" id="SSF56300">
    <property type="entry name" value="Metallo-dependent phosphatases"/>
    <property type="match status" value="1"/>
</dbReference>
<dbReference type="Gene3D" id="3.60.21.10">
    <property type="match status" value="1"/>
</dbReference>
<dbReference type="Pfam" id="PF00149">
    <property type="entry name" value="Metallophos"/>
    <property type="match status" value="1"/>
</dbReference>
<dbReference type="PANTHER" id="PTHR43143:SF1">
    <property type="entry name" value="SERINE_THREONINE-PROTEIN PHOSPHATASE CPPED1"/>
    <property type="match status" value="1"/>
</dbReference>
<dbReference type="InterPro" id="IPR004843">
    <property type="entry name" value="Calcineurin-like_PHP"/>
</dbReference>
<dbReference type="EMBL" id="JALDYZ010000007">
    <property type="protein sequence ID" value="MDI7923146.1"/>
    <property type="molecule type" value="Genomic_DNA"/>
</dbReference>
<dbReference type="GO" id="GO:0016787">
    <property type="term" value="F:hydrolase activity"/>
    <property type="evidence" value="ECO:0007669"/>
    <property type="project" value="InterPro"/>
</dbReference>
<proteinExistence type="predicted"/>
<evidence type="ECO:0000313" key="2">
    <source>
        <dbReference type="EMBL" id="MDI7923146.1"/>
    </source>
</evidence>
<gene>
    <name evidence="2" type="ORF">MRS75_13760</name>
</gene>
<feature type="domain" description="Calcineurin-like phosphoesterase" evidence="1">
    <location>
        <begin position="1"/>
        <end position="197"/>
    </location>
</feature>
<dbReference type="InterPro" id="IPR051918">
    <property type="entry name" value="STPP_CPPED1"/>
</dbReference>
<dbReference type="Proteomes" id="UP001161580">
    <property type="component" value="Unassembled WGS sequence"/>
</dbReference>
<evidence type="ECO:0000313" key="3">
    <source>
        <dbReference type="Proteomes" id="UP001161580"/>
    </source>
</evidence>
<accession>A0AAE3QDT3</accession>
<name>A0AAE3QDT3_9HYPH</name>
<organism evidence="2 3">
    <name type="scientific">Ferirhizobium litorale</name>
    <dbReference type="NCBI Taxonomy" id="2927786"/>
    <lineage>
        <taxon>Bacteria</taxon>
        <taxon>Pseudomonadati</taxon>
        <taxon>Pseudomonadota</taxon>
        <taxon>Alphaproteobacteria</taxon>
        <taxon>Hyphomicrobiales</taxon>
        <taxon>Rhizobiaceae</taxon>
        <taxon>Ferirhizobium</taxon>
    </lineage>
</organism>
<evidence type="ECO:0000259" key="1">
    <source>
        <dbReference type="Pfam" id="PF00149"/>
    </source>
</evidence>
<dbReference type="RefSeq" id="WP_311789175.1">
    <property type="nucleotide sequence ID" value="NZ_JALDYY010000025.1"/>
</dbReference>
<dbReference type="InterPro" id="IPR029052">
    <property type="entry name" value="Metallo-depent_PP-like"/>
</dbReference>
<protein>
    <submittedName>
        <fullName evidence="2">Metallophosphoesterase</fullName>
    </submittedName>
</protein>
<keyword evidence="3" id="KW-1185">Reference proteome</keyword>
<dbReference type="AlphaFoldDB" id="A0AAE3QDT3"/>